<dbReference type="RefSeq" id="WP_132079719.1">
    <property type="nucleotide sequence ID" value="NZ_SLUI01000006.1"/>
</dbReference>
<dbReference type="PANTHER" id="PTHR42947">
    <property type="entry name" value="COB--COM HETERODISULFIDE REDUCTASE SUBUNIT B 1"/>
    <property type="match status" value="1"/>
</dbReference>
<evidence type="ECO:0000259" key="2">
    <source>
        <dbReference type="Pfam" id="PF02754"/>
    </source>
</evidence>
<dbReference type="Proteomes" id="UP000295063">
    <property type="component" value="Unassembled WGS sequence"/>
</dbReference>
<dbReference type="Pfam" id="PF02754">
    <property type="entry name" value="CCG"/>
    <property type="match status" value="2"/>
</dbReference>
<gene>
    <name evidence="3" type="ORF">EV210_106187</name>
</gene>
<organism evidence="3 4">
    <name type="scientific">Anaerospora hongkongensis</name>
    <dbReference type="NCBI Taxonomy" id="244830"/>
    <lineage>
        <taxon>Bacteria</taxon>
        <taxon>Bacillati</taxon>
        <taxon>Bacillota</taxon>
        <taxon>Negativicutes</taxon>
        <taxon>Selenomonadales</taxon>
        <taxon>Sporomusaceae</taxon>
        <taxon>Anaerospora</taxon>
    </lineage>
</organism>
<accession>A0A4R1PXF9</accession>
<sequence>MKMTYYPGCSLHSTASEYNASTGYVFKELGIELTEIEDWNCCGASSAHATNHYLSLALPLRNLVLAEQAENDVLAPCSACYNLLKYTDHQIRQQAPEAEGINGDLEKIVGNKYGATIQVRHPLEILSSKEMLRTVKAKTIRPLTGLNVVTYYGCLLTRPKDVVAFDNPEHPQSMDKLVSALGADVKKWSYKTDCCGVALNLPRTEVVETLVAKLITEAQRAGAQAIVVACPMCHVNLDIRQTKVAKTMPIFYFTELMGIAFGAPAPQAWLRKHVIDPMSVLPVAERGGK</sequence>
<keyword evidence="4" id="KW-1185">Reference proteome</keyword>
<dbReference type="InterPro" id="IPR051278">
    <property type="entry name" value="HdrB/HdrD_reductase"/>
</dbReference>
<dbReference type="PANTHER" id="PTHR42947:SF1">
    <property type="entry name" value="COB--COM HETERODISULFIDE REDUCTASE SUBUNIT B 1"/>
    <property type="match status" value="1"/>
</dbReference>
<dbReference type="OrthoDB" id="9777685at2"/>
<name>A0A4R1PXF9_9FIRM</name>
<keyword evidence="1" id="KW-0560">Oxidoreductase</keyword>
<protein>
    <submittedName>
        <fullName evidence="3">Heterodisulfide reductase subunit B</fullName>
    </submittedName>
</protein>
<evidence type="ECO:0000313" key="4">
    <source>
        <dbReference type="Proteomes" id="UP000295063"/>
    </source>
</evidence>
<feature type="domain" description="Cysteine-rich" evidence="2">
    <location>
        <begin position="4"/>
        <end position="84"/>
    </location>
</feature>
<dbReference type="EMBL" id="SLUI01000006">
    <property type="protein sequence ID" value="TCL37318.1"/>
    <property type="molecule type" value="Genomic_DNA"/>
</dbReference>
<dbReference type="InterPro" id="IPR004017">
    <property type="entry name" value="Cys_rich_dom"/>
</dbReference>
<evidence type="ECO:0000313" key="3">
    <source>
        <dbReference type="EMBL" id="TCL37318.1"/>
    </source>
</evidence>
<proteinExistence type="predicted"/>
<dbReference type="Gene3D" id="1.20.1050.140">
    <property type="match status" value="1"/>
</dbReference>
<dbReference type="GO" id="GO:0016491">
    <property type="term" value="F:oxidoreductase activity"/>
    <property type="evidence" value="ECO:0007669"/>
    <property type="project" value="UniProtKB-KW"/>
</dbReference>
<evidence type="ECO:0000256" key="1">
    <source>
        <dbReference type="ARBA" id="ARBA00023002"/>
    </source>
</evidence>
<feature type="domain" description="Cysteine-rich" evidence="2">
    <location>
        <begin position="148"/>
        <end position="238"/>
    </location>
</feature>
<reference evidence="3 4" key="1">
    <citation type="submission" date="2019-03" db="EMBL/GenBank/DDBJ databases">
        <title>Genomic Encyclopedia of Type Strains, Phase IV (KMG-IV): sequencing the most valuable type-strain genomes for metagenomic binning, comparative biology and taxonomic classification.</title>
        <authorList>
            <person name="Goeker M."/>
        </authorList>
    </citation>
    <scope>NUCLEOTIDE SEQUENCE [LARGE SCALE GENOMIC DNA]</scope>
    <source>
        <strain evidence="3 4">DSM 15969</strain>
    </source>
</reference>
<dbReference type="AlphaFoldDB" id="A0A4R1PXF9"/>
<comment type="caution">
    <text evidence="3">The sequence shown here is derived from an EMBL/GenBank/DDBJ whole genome shotgun (WGS) entry which is preliminary data.</text>
</comment>